<organism evidence="1 2">
    <name type="scientific">Ditylenchus dipsaci</name>
    <dbReference type="NCBI Taxonomy" id="166011"/>
    <lineage>
        <taxon>Eukaryota</taxon>
        <taxon>Metazoa</taxon>
        <taxon>Ecdysozoa</taxon>
        <taxon>Nematoda</taxon>
        <taxon>Chromadorea</taxon>
        <taxon>Rhabditida</taxon>
        <taxon>Tylenchina</taxon>
        <taxon>Tylenchomorpha</taxon>
        <taxon>Sphaerularioidea</taxon>
        <taxon>Anguinidae</taxon>
        <taxon>Anguininae</taxon>
        <taxon>Ditylenchus</taxon>
    </lineage>
</organism>
<keyword evidence="1" id="KW-1185">Reference proteome</keyword>
<dbReference type="WBParaSite" id="jg1023">
    <property type="protein sequence ID" value="jg1023"/>
    <property type="gene ID" value="jg1023"/>
</dbReference>
<name>A0A915CLG9_9BILA</name>
<protein>
    <submittedName>
        <fullName evidence="2">Uncharacterized protein</fullName>
    </submittedName>
</protein>
<reference evidence="2" key="1">
    <citation type="submission" date="2022-11" db="UniProtKB">
        <authorList>
            <consortium name="WormBaseParasite"/>
        </authorList>
    </citation>
    <scope>IDENTIFICATION</scope>
</reference>
<proteinExistence type="predicted"/>
<accession>A0A915CLG9</accession>
<evidence type="ECO:0000313" key="2">
    <source>
        <dbReference type="WBParaSite" id="jg1023"/>
    </source>
</evidence>
<sequence>MLTECLWKLGLFPVGTVRKNRGGLPTDFVKQIKFSSLKTCQLNKLILKFLASSTSSQYFRNPSSIVQIHACLPVGLTVCESSYICPMTKWRNVAFTSESSVLGCQADECTSHASAIPNWTTSSTSTLHCSLQTNYLV</sequence>
<dbReference type="Proteomes" id="UP000887574">
    <property type="component" value="Unplaced"/>
</dbReference>
<evidence type="ECO:0000313" key="1">
    <source>
        <dbReference type="Proteomes" id="UP000887574"/>
    </source>
</evidence>
<dbReference type="AlphaFoldDB" id="A0A915CLG9"/>